<gene>
    <name evidence="3" type="primary">Aste57867_18452</name>
    <name evidence="2" type="ORF">As57867_018390</name>
    <name evidence="3" type="ORF">ASTE57867_18452</name>
</gene>
<dbReference type="OrthoDB" id="62556at2759"/>
<evidence type="ECO:0000313" key="2">
    <source>
        <dbReference type="EMBL" id="KAF0690127.1"/>
    </source>
</evidence>
<reference evidence="3 4" key="1">
    <citation type="submission" date="2019-03" db="EMBL/GenBank/DDBJ databases">
        <authorList>
            <person name="Gaulin E."/>
            <person name="Dumas B."/>
        </authorList>
    </citation>
    <scope>NUCLEOTIDE SEQUENCE [LARGE SCALE GENOMIC DNA]</scope>
    <source>
        <strain evidence="3">CBS 568.67</strain>
    </source>
</reference>
<feature type="region of interest" description="Disordered" evidence="1">
    <location>
        <begin position="48"/>
        <end position="103"/>
    </location>
</feature>
<sequence>MHAPSNSRASSLHAELPCHDILQMFERLKQRRHVVEVKRQEFLRVERSTHQRLASKRKASYDDEDDDGEVSSPPAVRNRHPLPKSREFSRLFSDNVVPPPKGI</sequence>
<dbReference type="EMBL" id="VJMH01006392">
    <property type="protein sequence ID" value="KAF0690127.1"/>
    <property type="molecule type" value="Genomic_DNA"/>
</dbReference>
<evidence type="ECO:0000256" key="1">
    <source>
        <dbReference type="SAM" id="MobiDB-lite"/>
    </source>
</evidence>
<evidence type="ECO:0000313" key="4">
    <source>
        <dbReference type="Proteomes" id="UP000332933"/>
    </source>
</evidence>
<protein>
    <submittedName>
        <fullName evidence="3">Aste57867_18452 protein</fullName>
    </submittedName>
</protein>
<dbReference type="AlphaFoldDB" id="A0A485LAQ1"/>
<accession>A0A485LAQ1</accession>
<name>A0A485LAQ1_9STRA</name>
<dbReference type="Proteomes" id="UP000332933">
    <property type="component" value="Unassembled WGS sequence"/>
</dbReference>
<proteinExistence type="predicted"/>
<keyword evidence="4" id="KW-1185">Reference proteome</keyword>
<reference evidence="2" key="2">
    <citation type="submission" date="2019-06" db="EMBL/GenBank/DDBJ databases">
        <title>Genomics analysis of Aphanomyces spp. identifies a new class of oomycete effector associated with host adaptation.</title>
        <authorList>
            <person name="Gaulin E."/>
        </authorList>
    </citation>
    <scope>NUCLEOTIDE SEQUENCE</scope>
    <source>
        <strain evidence="2">CBS 578.67</strain>
    </source>
</reference>
<evidence type="ECO:0000313" key="3">
    <source>
        <dbReference type="EMBL" id="VFT95188.1"/>
    </source>
</evidence>
<organism evidence="3 4">
    <name type="scientific">Aphanomyces stellatus</name>
    <dbReference type="NCBI Taxonomy" id="120398"/>
    <lineage>
        <taxon>Eukaryota</taxon>
        <taxon>Sar</taxon>
        <taxon>Stramenopiles</taxon>
        <taxon>Oomycota</taxon>
        <taxon>Saprolegniomycetes</taxon>
        <taxon>Saprolegniales</taxon>
        <taxon>Verrucalvaceae</taxon>
        <taxon>Aphanomyces</taxon>
    </lineage>
</organism>
<dbReference type="EMBL" id="CAADRA010006413">
    <property type="protein sequence ID" value="VFT95188.1"/>
    <property type="molecule type" value="Genomic_DNA"/>
</dbReference>